<dbReference type="EMBL" id="BJNH01000026">
    <property type="protein sequence ID" value="GEC25540.1"/>
    <property type="molecule type" value="Genomic_DNA"/>
</dbReference>
<dbReference type="PANTHER" id="PTHR43384:SF14">
    <property type="entry name" value="ESX-1 SECRETION-ASSOCIATED PROTEIN ESPI"/>
    <property type="match status" value="1"/>
</dbReference>
<evidence type="ECO:0000259" key="2">
    <source>
        <dbReference type="Pfam" id="PF01656"/>
    </source>
</evidence>
<evidence type="ECO:0000256" key="1">
    <source>
        <dbReference type="SAM" id="MobiDB-lite"/>
    </source>
</evidence>
<feature type="compositionally biased region" description="Basic and acidic residues" evidence="1">
    <location>
        <begin position="80"/>
        <end position="89"/>
    </location>
</feature>
<feature type="domain" description="CobQ/CobB/MinD/ParA nucleotide binding" evidence="2">
    <location>
        <begin position="126"/>
        <end position="166"/>
    </location>
</feature>
<comment type="caution">
    <text evidence="3">The sequence shown here is derived from an EMBL/GenBank/DDBJ whole genome shotgun (WGS) entry which is preliminary data.</text>
</comment>
<feature type="compositionally biased region" description="Basic and acidic residues" evidence="1">
    <location>
        <begin position="55"/>
        <end position="71"/>
    </location>
</feature>
<dbReference type="Proteomes" id="UP000320693">
    <property type="component" value="Unassembled WGS sequence"/>
</dbReference>
<keyword evidence="4" id="KW-1185">Reference proteome</keyword>
<gene>
    <name evidence="3" type="ORF">PSA01_25690</name>
</gene>
<feature type="region of interest" description="Disordered" evidence="1">
    <location>
        <begin position="55"/>
        <end position="117"/>
    </location>
</feature>
<proteinExistence type="predicted"/>
<feature type="compositionally biased region" description="Low complexity" evidence="1">
    <location>
        <begin position="220"/>
        <end position="264"/>
    </location>
</feature>
<protein>
    <recommendedName>
        <fullName evidence="2">CobQ/CobB/MinD/ParA nucleotide binding domain-containing protein</fullName>
    </recommendedName>
</protein>
<feature type="region of interest" description="Disordered" evidence="1">
    <location>
        <begin position="215"/>
        <end position="268"/>
    </location>
</feature>
<organism evidence="3 4">
    <name type="scientific">Pseudonocardia saturnea</name>
    <dbReference type="NCBI Taxonomy" id="33909"/>
    <lineage>
        <taxon>Bacteria</taxon>
        <taxon>Bacillati</taxon>
        <taxon>Actinomycetota</taxon>
        <taxon>Actinomycetes</taxon>
        <taxon>Pseudonocardiales</taxon>
        <taxon>Pseudonocardiaceae</taxon>
        <taxon>Pseudonocardia</taxon>
    </lineage>
</organism>
<accession>A0ABQ0RXZ3</accession>
<dbReference type="InterPro" id="IPR027417">
    <property type="entry name" value="P-loop_NTPase"/>
</dbReference>
<evidence type="ECO:0000313" key="4">
    <source>
        <dbReference type="Proteomes" id="UP000320693"/>
    </source>
</evidence>
<evidence type="ECO:0000313" key="3">
    <source>
        <dbReference type="EMBL" id="GEC25540.1"/>
    </source>
</evidence>
<name>A0ABQ0RXZ3_9PSEU</name>
<reference evidence="3 4" key="1">
    <citation type="submission" date="2019-06" db="EMBL/GenBank/DDBJ databases">
        <title>Whole genome shotgun sequence of Pseudonocardia saturnea NBRC 14499.</title>
        <authorList>
            <person name="Hosoyama A."/>
            <person name="Uohara A."/>
            <person name="Ohji S."/>
            <person name="Ichikawa N."/>
        </authorList>
    </citation>
    <scope>NUCLEOTIDE SEQUENCE [LARGE SCALE GENOMIC DNA]</scope>
    <source>
        <strain evidence="3 4">NBRC 14499</strain>
    </source>
</reference>
<dbReference type="Gene3D" id="3.40.50.300">
    <property type="entry name" value="P-loop containing nucleotide triphosphate hydrolases"/>
    <property type="match status" value="1"/>
</dbReference>
<dbReference type="SUPFAM" id="SSF52540">
    <property type="entry name" value="P-loop containing nucleoside triphosphate hydrolases"/>
    <property type="match status" value="1"/>
</dbReference>
<dbReference type="InterPro" id="IPR050625">
    <property type="entry name" value="ParA/MinD_ATPase"/>
</dbReference>
<feature type="compositionally biased region" description="Low complexity" evidence="1">
    <location>
        <begin position="101"/>
        <end position="110"/>
    </location>
</feature>
<sequence>MGESRYRRDLGGYADMETRRRNCALPGCGETIEQFADRPVRLYCGAEHRRAARRIRAEHSLAPEPERRTPEQRVPAPDRTSAEINHDALIRPVARRGRPGGAARTGSGRPDLLQRIRSPLAGPTRVAVFSLKGGVGKTTVAAGLGLTLAELRGDRIAVADVAPDPGTLAERLAPPPPGGGRFRLAARERIETLGELLDYAALAGRLTVLGAAPGSEPPCSEFAGSEPPGGESPGGDSADSVSLDGESAGNGSPGSGSPWNEPPGFGAEHFAGVDRHLTRFSDVTIADCGPGLRHSAVRAAVRAADVLIVVGAFAVDDASRAAATLSWLGATGARNALVVLTGDRHTPEVPADRIRAYFRGRARALVELPFDPHLRSGGPIDPDRLREESRERFLELAALVVDGLPSPRRAVDRPTACGVP</sequence>
<dbReference type="InterPro" id="IPR002586">
    <property type="entry name" value="CobQ/CobB/MinD/ParA_Nub-bd_dom"/>
</dbReference>
<dbReference type="Pfam" id="PF01656">
    <property type="entry name" value="CbiA"/>
    <property type="match status" value="1"/>
</dbReference>
<dbReference type="PANTHER" id="PTHR43384">
    <property type="entry name" value="SEPTUM SITE-DETERMINING PROTEIN MIND HOMOLOG, CHLOROPLASTIC-RELATED"/>
    <property type="match status" value="1"/>
</dbReference>